<accession>A0A6J4SRZ8</accession>
<dbReference type="AlphaFoldDB" id="A0A6J4SRZ8"/>
<evidence type="ECO:0000313" key="1">
    <source>
        <dbReference type="EMBL" id="CAA9503681.1"/>
    </source>
</evidence>
<gene>
    <name evidence="1" type="ORF">AVDCRST_MAG12-2815</name>
</gene>
<name>A0A6J4SRZ8_9ACTN</name>
<sequence length="39" mass="4351">MEAYGLMRGVGNLCIDAEDDPRYDARRMVGLLVAGLRRP</sequence>
<reference evidence="1" key="1">
    <citation type="submission" date="2020-02" db="EMBL/GenBank/DDBJ databases">
        <authorList>
            <person name="Meier V. D."/>
        </authorList>
    </citation>
    <scope>NUCLEOTIDE SEQUENCE</scope>
    <source>
        <strain evidence="1">AVDCRST_MAG12</strain>
    </source>
</reference>
<proteinExistence type="predicted"/>
<dbReference type="EMBL" id="CADCVK010000400">
    <property type="protein sequence ID" value="CAA9503681.1"/>
    <property type="molecule type" value="Genomic_DNA"/>
</dbReference>
<organism evidence="1">
    <name type="scientific">uncultured Rubrobacteraceae bacterium</name>
    <dbReference type="NCBI Taxonomy" id="349277"/>
    <lineage>
        <taxon>Bacteria</taxon>
        <taxon>Bacillati</taxon>
        <taxon>Actinomycetota</taxon>
        <taxon>Rubrobacteria</taxon>
        <taxon>Rubrobacterales</taxon>
        <taxon>Rubrobacteraceae</taxon>
        <taxon>environmental samples</taxon>
    </lineage>
</organism>
<protein>
    <submittedName>
        <fullName evidence="1">Transcriptional regulator, AcrR family</fullName>
    </submittedName>
</protein>